<keyword evidence="5" id="KW-1003">Cell membrane</keyword>
<feature type="domain" description="FAD-binding FR-type" evidence="15">
    <location>
        <begin position="247"/>
        <end position="362"/>
    </location>
</feature>
<keyword evidence="4" id="KW-0813">Transport</keyword>
<evidence type="ECO:0000256" key="7">
    <source>
        <dbReference type="ARBA" id="ARBA00022982"/>
    </source>
</evidence>
<dbReference type="InterPro" id="IPR013130">
    <property type="entry name" value="Fe3_Rdtase_TM_dom"/>
</dbReference>
<dbReference type="InterPro" id="IPR017927">
    <property type="entry name" value="FAD-bd_FR_type"/>
</dbReference>
<keyword evidence="6 14" id="KW-0812">Transmembrane</keyword>
<dbReference type="InterPro" id="IPR017938">
    <property type="entry name" value="Riboflavin_synthase-like_b-brl"/>
</dbReference>
<dbReference type="GO" id="GO:0005886">
    <property type="term" value="C:plasma membrane"/>
    <property type="evidence" value="ECO:0007669"/>
    <property type="project" value="UniProtKB-SubCell"/>
</dbReference>
<accession>A0A8K0SLJ4</accession>
<feature type="transmembrane region" description="Helical" evidence="14">
    <location>
        <begin position="152"/>
        <end position="173"/>
    </location>
</feature>
<dbReference type="Pfam" id="PF01794">
    <property type="entry name" value="Ferric_reduct"/>
    <property type="match status" value="1"/>
</dbReference>
<reference evidence="16" key="1">
    <citation type="journal article" date="2021" name="Nat. Commun.">
        <title>Genetic determinants of endophytism in the Arabidopsis root mycobiome.</title>
        <authorList>
            <person name="Mesny F."/>
            <person name="Miyauchi S."/>
            <person name="Thiergart T."/>
            <person name="Pickel B."/>
            <person name="Atanasova L."/>
            <person name="Karlsson M."/>
            <person name="Huettel B."/>
            <person name="Barry K.W."/>
            <person name="Haridas S."/>
            <person name="Chen C."/>
            <person name="Bauer D."/>
            <person name="Andreopoulos W."/>
            <person name="Pangilinan J."/>
            <person name="LaButti K."/>
            <person name="Riley R."/>
            <person name="Lipzen A."/>
            <person name="Clum A."/>
            <person name="Drula E."/>
            <person name="Henrissat B."/>
            <person name="Kohler A."/>
            <person name="Grigoriev I.V."/>
            <person name="Martin F.M."/>
            <person name="Hacquard S."/>
        </authorList>
    </citation>
    <scope>NUCLEOTIDE SEQUENCE</scope>
    <source>
        <strain evidence="16">MPI-CAGE-CH-0235</strain>
    </source>
</reference>
<dbReference type="SUPFAM" id="SSF52343">
    <property type="entry name" value="Ferredoxin reductase-like, C-terminal NADP-linked domain"/>
    <property type="match status" value="1"/>
</dbReference>
<organism evidence="16 17">
    <name type="scientific">Stachybotrys elegans</name>
    <dbReference type="NCBI Taxonomy" id="80388"/>
    <lineage>
        <taxon>Eukaryota</taxon>
        <taxon>Fungi</taxon>
        <taxon>Dikarya</taxon>
        <taxon>Ascomycota</taxon>
        <taxon>Pezizomycotina</taxon>
        <taxon>Sordariomycetes</taxon>
        <taxon>Hypocreomycetidae</taxon>
        <taxon>Hypocreales</taxon>
        <taxon>Stachybotryaceae</taxon>
        <taxon>Stachybotrys</taxon>
    </lineage>
</organism>
<feature type="transmembrane region" description="Helical" evidence="14">
    <location>
        <begin position="211"/>
        <end position="228"/>
    </location>
</feature>
<dbReference type="GO" id="GO:0015677">
    <property type="term" value="P:copper ion import"/>
    <property type="evidence" value="ECO:0007669"/>
    <property type="project" value="TreeGrafter"/>
</dbReference>
<dbReference type="PROSITE" id="PS51384">
    <property type="entry name" value="FAD_FR"/>
    <property type="match status" value="1"/>
</dbReference>
<evidence type="ECO:0000256" key="4">
    <source>
        <dbReference type="ARBA" id="ARBA00022448"/>
    </source>
</evidence>
<evidence type="ECO:0000256" key="12">
    <source>
        <dbReference type="ARBA" id="ARBA00023180"/>
    </source>
</evidence>
<dbReference type="InterPro" id="IPR013121">
    <property type="entry name" value="Fe_red_NAD-bd_6"/>
</dbReference>
<evidence type="ECO:0000256" key="13">
    <source>
        <dbReference type="ARBA" id="ARBA00048483"/>
    </source>
</evidence>
<dbReference type="OrthoDB" id="10006946at2759"/>
<dbReference type="SUPFAM" id="SSF63380">
    <property type="entry name" value="Riboflavin synthase domain-like"/>
    <property type="match status" value="1"/>
</dbReference>
<evidence type="ECO:0000256" key="6">
    <source>
        <dbReference type="ARBA" id="ARBA00022692"/>
    </source>
</evidence>
<comment type="caution">
    <text evidence="16">The sequence shown here is derived from an EMBL/GenBank/DDBJ whole genome shotgun (WGS) entry which is preliminary data.</text>
</comment>
<feature type="transmembrane region" description="Helical" evidence="14">
    <location>
        <begin position="234"/>
        <end position="251"/>
    </location>
</feature>
<dbReference type="InterPro" id="IPR039261">
    <property type="entry name" value="FNR_nucleotide-bd"/>
</dbReference>
<dbReference type="SFLD" id="SFLDG01168">
    <property type="entry name" value="Ferric_reductase_subgroup_(FRE"/>
    <property type="match status" value="1"/>
</dbReference>
<feature type="transmembrane region" description="Helical" evidence="14">
    <location>
        <begin position="185"/>
        <end position="204"/>
    </location>
</feature>
<dbReference type="EMBL" id="JAGPNK010000011">
    <property type="protein sequence ID" value="KAH7311537.1"/>
    <property type="molecule type" value="Genomic_DNA"/>
</dbReference>
<gene>
    <name evidence="16" type="ORF">B0I35DRAFT_488926</name>
</gene>
<comment type="subcellular location">
    <subcellularLocation>
        <location evidence="1">Cell membrane</location>
        <topology evidence="1">Multi-pass membrane protein</topology>
    </subcellularLocation>
</comment>
<comment type="similarity">
    <text evidence="2">Belongs to the ferric reductase (FRE) family.</text>
</comment>
<comment type="catalytic activity">
    <reaction evidence="13">
        <text>2 a Fe(II)-siderophore + NADP(+) + H(+) = 2 a Fe(III)-siderophore + NADPH</text>
        <dbReference type="Rhea" id="RHEA:28795"/>
        <dbReference type="Rhea" id="RHEA-COMP:11342"/>
        <dbReference type="Rhea" id="RHEA-COMP:11344"/>
        <dbReference type="ChEBI" id="CHEBI:15378"/>
        <dbReference type="ChEBI" id="CHEBI:29033"/>
        <dbReference type="ChEBI" id="CHEBI:29034"/>
        <dbReference type="ChEBI" id="CHEBI:57783"/>
        <dbReference type="ChEBI" id="CHEBI:58349"/>
        <dbReference type="EC" id="1.16.1.9"/>
    </reaction>
</comment>
<dbReference type="Pfam" id="PF08022">
    <property type="entry name" value="FAD_binding_8"/>
    <property type="match status" value="1"/>
</dbReference>
<proteinExistence type="inferred from homology"/>
<dbReference type="Proteomes" id="UP000813444">
    <property type="component" value="Unassembled WGS sequence"/>
</dbReference>
<evidence type="ECO:0000256" key="1">
    <source>
        <dbReference type="ARBA" id="ARBA00004651"/>
    </source>
</evidence>
<dbReference type="GO" id="GO:0006879">
    <property type="term" value="P:intracellular iron ion homeostasis"/>
    <property type="evidence" value="ECO:0007669"/>
    <property type="project" value="TreeGrafter"/>
</dbReference>
<dbReference type="CDD" id="cd06186">
    <property type="entry name" value="NOX_Duox_like_FAD_NADP"/>
    <property type="match status" value="1"/>
</dbReference>
<evidence type="ECO:0000256" key="11">
    <source>
        <dbReference type="ARBA" id="ARBA00023136"/>
    </source>
</evidence>
<evidence type="ECO:0000313" key="16">
    <source>
        <dbReference type="EMBL" id="KAH7311537.1"/>
    </source>
</evidence>
<dbReference type="PANTHER" id="PTHR32361">
    <property type="entry name" value="FERRIC/CUPRIC REDUCTASE TRANSMEMBRANE COMPONENT"/>
    <property type="match status" value="1"/>
</dbReference>
<keyword evidence="17" id="KW-1185">Reference proteome</keyword>
<dbReference type="InterPro" id="IPR051410">
    <property type="entry name" value="Ferric/Cupric_Reductase"/>
</dbReference>
<evidence type="ECO:0000256" key="2">
    <source>
        <dbReference type="ARBA" id="ARBA00006278"/>
    </source>
</evidence>
<keyword evidence="7" id="KW-0249">Electron transport</keyword>
<feature type="transmembrane region" description="Helical" evidence="14">
    <location>
        <begin position="80"/>
        <end position="102"/>
    </location>
</feature>
<keyword evidence="8 14" id="KW-1133">Transmembrane helix</keyword>
<dbReference type="PANTHER" id="PTHR32361:SF9">
    <property type="entry name" value="FERRIC REDUCTASE TRANSMEMBRANE COMPONENT 3-RELATED"/>
    <property type="match status" value="1"/>
</dbReference>
<dbReference type="EC" id="1.16.1.9" evidence="3"/>
<dbReference type="InterPro" id="IPR013112">
    <property type="entry name" value="FAD-bd_8"/>
</dbReference>
<keyword evidence="9" id="KW-0560">Oxidoreductase</keyword>
<evidence type="ECO:0000313" key="17">
    <source>
        <dbReference type="Proteomes" id="UP000813444"/>
    </source>
</evidence>
<dbReference type="GO" id="GO:0006826">
    <property type="term" value="P:iron ion transport"/>
    <property type="evidence" value="ECO:0007669"/>
    <property type="project" value="TreeGrafter"/>
</dbReference>
<protein>
    <recommendedName>
        <fullName evidence="3">ferric-chelate reductase (NADPH)</fullName>
        <ecNumber evidence="3">1.16.1.9</ecNumber>
    </recommendedName>
</protein>
<evidence type="ECO:0000259" key="15">
    <source>
        <dbReference type="PROSITE" id="PS51384"/>
    </source>
</evidence>
<evidence type="ECO:0000256" key="9">
    <source>
        <dbReference type="ARBA" id="ARBA00023002"/>
    </source>
</evidence>
<evidence type="ECO:0000256" key="14">
    <source>
        <dbReference type="SAM" id="Phobius"/>
    </source>
</evidence>
<name>A0A8K0SLJ4_9HYPO</name>
<keyword evidence="12" id="KW-0325">Glycoprotein</keyword>
<dbReference type="GO" id="GO:0052851">
    <property type="term" value="F:ferric-chelate reductase (NADPH) activity"/>
    <property type="evidence" value="ECO:0007669"/>
    <property type="project" value="UniProtKB-EC"/>
</dbReference>
<sequence length="525" mass="57959">MMKPPTRKQLKNEEALLIYAFILSGLILFTVIVRYGRRLCSKISPSSSGPHEPEHVSRAILPIFYKLESRMAWKPFGQPSLGLVILTSTYIIITMTLSSTHLALYRVNHFASRFGWLAAANMALCVFFRLKISPLTLLTGVSHSQLNMLHRIVGYFTVACVSVHAVLYTVHFARKGHWEALLEAGNIQGLGAGVAMLILLMGIFRHARYKLFYASHIAGFVGATILTGLHRPDWAAKLPIVMLLVACIWLLDRVIRGTRLLCNLANNRATFHPLADGGTRLLLKKPAATGAVPGSHCYLWIPHISFHEVHPFTVVDNTPNGLELVIKTHKGFTKSLNELAQRHPGKTTWAAIDGPYGLLPDTAAYSKLVLIAGGSGAAFTFGLMNRIRDHSPGIKLQSIDFVWAVKRTVHLTWFSEHIYNLAKTAPTVNIIVFITSEDGTGSDILHGFPQSNAWDGIRGLITVKHEKMNADKVILDSMQAVEKHQQVLVAACGPSSLMDAVKDSAHSWRTRGSCGLDVHCEDFDD</sequence>
<evidence type="ECO:0000256" key="5">
    <source>
        <dbReference type="ARBA" id="ARBA00022475"/>
    </source>
</evidence>
<evidence type="ECO:0000256" key="8">
    <source>
        <dbReference type="ARBA" id="ARBA00022989"/>
    </source>
</evidence>
<dbReference type="SFLD" id="SFLDS00052">
    <property type="entry name" value="Ferric_Reductase_Domain"/>
    <property type="match status" value="1"/>
</dbReference>
<dbReference type="AlphaFoldDB" id="A0A8K0SLJ4"/>
<evidence type="ECO:0000256" key="3">
    <source>
        <dbReference type="ARBA" id="ARBA00012668"/>
    </source>
</evidence>
<dbReference type="Pfam" id="PF08030">
    <property type="entry name" value="NAD_binding_6"/>
    <property type="match status" value="1"/>
</dbReference>
<feature type="transmembrane region" description="Helical" evidence="14">
    <location>
        <begin position="114"/>
        <end position="132"/>
    </location>
</feature>
<keyword evidence="10" id="KW-0406">Ion transport</keyword>
<evidence type="ECO:0000256" key="10">
    <source>
        <dbReference type="ARBA" id="ARBA00023065"/>
    </source>
</evidence>
<dbReference type="Gene3D" id="3.40.50.80">
    <property type="entry name" value="Nucleotide-binding domain of ferredoxin-NADP reductase (FNR) module"/>
    <property type="match status" value="1"/>
</dbReference>
<feature type="transmembrane region" description="Helical" evidence="14">
    <location>
        <begin position="16"/>
        <end position="36"/>
    </location>
</feature>
<keyword evidence="11 14" id="KW-0472">Membrane</keyword>